<dbReference type="Gene3D" id="3.40.50.720">
    <property type="entry name" value="NAD(P)-binding Rossmann-like Domain"/>
    <property type="match status" value="1"/>
</dbReference>
<organism evidence="5 6">
    <name type="scientific">Lasiosphaeria hispida</name>
    <dbReference type="NCBI Taxonomy" id="260671"/>
    <lineage>
        <taxon>Eukaryota</taxon>
        <taxon>Fungi</taxon>
        <taxon>Dikarya</taxon>
        <taxon>Ascomycota</taxon>
        <taxon>Pezizomycotina</taxon>
        <taxon>Sordariomycetes</taxon>
        <taxon>Sordariomycetidae</taxon>
        <taxon>Sordariales</taxon>
        <taxon>Lasiosphaeriaceae</taxon>
        <taxon>Lasiosphaeria</taxon>
    </lineage>
</organism>
<dbReference type="PANTHER" id="PTHR43008">
    <property type="entry name" value="BENZIL REDUCTASE"/>
    <property type="match status" value="1"/>
</dbReference>
<keyword evidence="2" id="KW-0521">NADP</keyword>
<dbReference type="InterPro" id="IPR020904">
    <property type="entry name" value="Sc_DH/Rdtase_CS"/>
</dbReference>
<proteinExistence type="inferred from homology"/>
<reference evidence="5" key="1">
    <citation type="journal article" date="2023" name="Mol. Phylogenet. Evol.">
        <title>Genome-scale phylogeny and comparative genomics of the fungal order Sordariales.</title>
        <authorList>
            <person name="Hensen N."/>
            <person name="Bonometti L."/>
            <person name="Westerberg I."/>
            <person name="Brannstrom I.O."/>
            <person name="Guillou S."/>
            <person name="Cros-Aarteil S."/>
            <person name="Calhoun S."/>
            <person name="Haridas S."/>
            <person name="Kuo A."/>
            <person name="Mondo S."/>
            <person name="Pangilinan J."/>
            <person name="Riley R."/>
            <person name="LaButti K."/>
            <person name="Andreopoulos B."/>
            <person name="Lipzen A."/>
            <person name="Chen C."/>
            <person name="Yan M."/>
            <person name="Daum C."/>
            <person name="Ng V."/>
            <person name="Clum A."/>
            <person name="Steindorff A."/>
            <person name="Ohm R.A."/>
            <person name="Martin F."/>
            <person name="Silar P."/>
            <person name="Natvig D.O."/>
            <person name="Lalanne C."/>
            <person name="Gautier V."/>
            <person name="Ament-Velasquez S.L."/>
            <person name="Kruys A."/>
            <person name="Hutchinson M.I."/>
            <person name="Powell A.J."/>
            <person name="Barry K."/>
            <person name="Miller A.N."/>
            <person name="Grigoriev I.V."/>
            <person name="Debuchy R."/>
            <person name="Gladieux P."/>
            <person name="Hiltunen Thoren M."/>
            <person name="Johannesson H."/>
        </authorList>
    </citation>
    <scope>NUCLEOTIDE SEQUENCE</scope>
    <source>
        <strain evidence="5">CBS 955.72</strain>
    </source>
</reference>
<reference evidence="5" key="2">
    <citation type="submission" date="2023-06" db="EMBL/GenBank/DDBJ databases">
        <authorList>
            <consortium name="Lawrence Berkeley National Laboratory"/>
            <person name="Haridas S."/>
            <person name="Hensen N."/>
            <person name="Bonometti L."/>
            <person name="Westerberg I."/>
            <person name="Brannstrom I.O."/>
            <person name="Guillou S."/>
            <person name="Cros-Aarteil S."/>
            <person name="Calhoun S."/>
            <person name="Kuo A."/>
            <person name="Mondo S."/>
            <person name="Pangilinan J."/>
            <person name="Riley R."/>
            <person name="Labutti K."/>
            <person name="Andreopoulos B."/>
            <person name="Lipzen A."/>
            <person name="Chen C."/>
            <person name="Yanf M."/>
            <person name="Daum C."/>
            <person name="Ng V."/>
            <person name="Clum A."/>
            <person name="Steindorff A."/>
            <person name="Ohm R."/>
            <person name="Martin F."/>
            <person name="Silar P."/>
            <person name="Natvig D."/>
            <person name="Lalanne C."/>
            <person name="Gautier V."/>
            <person name="Ament-Velasquez S.L."/>
            <person name="Kruys A."/>
            <person name="Hutchinson M.I."/>
            <person name="Powell A.J."/>
            <person name="Barry K."/>
            <person name="Miller A.N."/>
            <person name="Grigoriev I.V."/>
            <person name="Debuchy R."/>
            <person name="Gladieux P."/>
            <person name="Thoren M.H."/>
            <person name="Johannesson H."/>
        </authorList>
    </citation>
    <scope>NUCLEOTIDE SEQUENCE</scope>
    <source>
        <strain evidence="5">CBS 955.72</strain>
    </source>
</reference>
<protein>
    <submittedName>
        <fullName evidence="5">Short chain dehydrogenase/reductase family protein</fullName>
    </submittedName>
</protein>
<dbReference type="PROSITE" id="PS00061">
    <property type="entry name" value="ADH_SHORT"/>
    <property type="match status" value="1"/>
</dbReference>
<dbReference type="AlphaFoldDB" id="A0AAJ0MIU2"/>
<accession>A0AAJ0MIU2</accession>
<dbReference type="PRINTS" id="PR00080">
    <property type="entry name" value="SDRFAMILY"/>
</dbReference>
<evidence type="ECO:0000313" key="5">
    <source>
        <dbReference type="EMBL" id="KAK3360561.1"/>
    </source>
</evidence>
<evidence type="ECO:0000256" key="4">
    <source>
        <dbReference type="RuleBase" id="RU000363"/>
    </source>
</evidence>
<dbReference type="Pfam" id="PF00106">
    <property type="entry name" value="adh_short"/>
    <property type="match status" value="1"/>
</dbReference>
<dbReference type="InterPro" id="IPR036291">
    <property type="entry name" value="NAD(P)-bd_dom_sf"/>
</dbReference>
<dbReference type="InterPro" id="IPR002347">
    <property type="entry name" value="SDR_fam"/>
</dbReference>
<dbReference type="GO" id="GO:0050664">
    <property type="term" value="F:oxidoreductase activity, acting on NAD(P)H, oxygen as acceptor"/>
    <property type="evidence" value="ECO:0007669"/>
    <property type="project" value="TreeGrafter"/>
</dbReference>
<dbReference type="Proteomes" id="UP001275084">
    <property type="component" value="Unassembled WGS sequence"/>
</dbReference>
<keyword evidence="3" id="KW-0560">Oxidoreductase</keyword>
<dbReference type="PRINTS" id="PR00081">
    <property type="entry name" value="GDHRDH"/>
</dbReference>
<comment type="caution">
    <text evidence="5">The sequence shown here is derived from an EMBL/GenBank/DDBJ whole genome shotgun (WGS) entry which is preliminary data.</text>
</comment>
<dbReference type="GO" id="GO:0016616">
    <property type="term" value="F:oxidoreductase activity, acting on the CH-OH group of donors, NAD or NADP as acceptor"/>
    <property type="evidence" value="ECO:0007669"/>
    <property type="project" value="UniProtKB-ARBA"/>
</dbReference>
<dbReference type="PANTHER" id="PTHR43008:SF4">
    <property type="entry name" value="CHAIN DEHYDROGENASE, PUTATIVE (AFU_ORTHOLOGUE AFUA_4G08710)-RELATED"/>
    <property type="match status" value="1"/>
</dbReference>
<keyword evidence="6" id="KW-1185">Reference proteome</keyword>
<evidence type="ECO:0000256" key="1">
    <source>
        <dbReference type="ARBA" id="ARBA00006484"/>
    </source>
</evidence>
<comment type="similarity">
    <text evidence="1 4">Belongs to the short-chain dehydrogenases/reductases (SDR) family.</text>
</comment>
<gene>
    <name evidence="5" type="ORF">B0T25DRAFT_602274</name>
</gene>
<dbReference type="EMBL" id="JAUIQD010000002">
    <property type="protein sequence ID" value="KAK3360561.1"/>
    <property type="molecule type" value="Genomic_DNA"/>
</dbReference>
<evidence type="ECO:0000313" key="6">
    <source>
        <dbReference type="Proteomes" id="UP001275084"/>
    </source>
</evidence>
<name>A0AAJ0MIU2_9PEZI</name>
<evidence type="ECO:0000256" key="2">
    <source>
        <dbReference type="ARBA" id="ARBA00022857"/>
    </source>
</evidence>
<sequence>MAPVPNQTKIVLVTGANQGLGHAVIEVAGLRYPENVYVLCSRELEKGKDAARKLSEELGVKARVDVLQLDVTNDDDVAAAVEHVGKTYGRLDVLVNNAGILRGMGMADDTPPVAIRSIFNEVLSVHITSVAVVTLAFKQLLHRSPAPKVINVTSGLGSITNVLTPGRRMARTPAYGASKVGMNGLTAHLQVGENDRAAAQAVDHPDMARIHFYISNPGVLSTNFTGFHPMGGPPQQGAESIVRILADDEGSYDGAMQWEYVDGEMRQVPW</sequence>
<evidence type="ECO:0000256" key="3">
    <source>
        <dbReference type="ARBA" id="ARBA00023002"/>
    </source>
</evidence>
<dbReference type="SUPFAM" id="SSF51735">
    <property type="entry name" value="NAD(P)-binding Rossmann-fold domains"/>
    <property type="match status" value="1"/>
</dbReference>